<gene>
    <name evidence="1" type="ORF">EMLJLAPB_00614</name>
</gene>
<sequence>MKMNIKQESKSRTKKMAEVDIGRDDFHGKWNYKICPRKS</sequence>
<evidence type="ECO:0000313" key="1">
    <source>
        <dbReference type="EMBL" id="CAD6493748.1"/>
    </source>
</evidence>
<dbReference type="AlphaFoldDB" id="A0A811TDC6"/>
<accession>A0A811TDC6</accession>
<proteinExistence type="predicted"/>
<dbReference type="EMBL" id="CAJHIS010000014">
    <property type="protein sequence ID" value="CAD6493748.1"/>
    <property type="molecule type" value="Genomic_DNA"/>
</dbReference>
<comment type="caution">
    <text evidence="1">The sequence shown here is derived from an EMBL/GenBank/DDBJ whole genome shotgun (WGS) entry which is preliminary data.</text>
</comment>
<protein>
    <submittedName>
        <fullName evidence="1">Uncharacterized protein</fullName>
    </submittedName>
</protein>
<evidence type="ECO:0000313" key="2">
    <source>
        <dbReference type="Proteomes" id="UP000634805"/>
    </source>
</evidence>
<reference evidence="1" key="1">
    <citation type="submission" date="2020-10" db="EMBL/GenBank/DDBJ databases">
        <authorList>
            <person name="Hahn C.J."/>
            <person name="Laso-Perez R."/>
            <person name="Vulcano F."/>
            <person name="Vaziourakis K.-M."/>
            <person name="Stokke R."/>
            <person name="Steen I.H."/>
            <person name="Teske A."/>
            <person name="Boetius A."/>
            <person name="Liebeke M."/>
            <person name="Amann R."/>
            <person name="Knittel K."/>
        </authorList>
    </citation>
    <scope>NUCLEOTIDE SEQUENCE</scope>
    <source>
        <strain evidence="1">Gfbio:e3339647-f889-4370-9287-4fb5cb688e4c:AG392D22_GoMArc1</strain>
    </source>
</reference>
<dbReference type="Proteomes" id="UP000634805">
    <property type="component" value="Unassembled WGS sequence"/>
</dbReference>
<organism evidence="1 2">
    <name type="scientific">Candidatus Argoarchaeum ethanivorans</name>
    <dbReference type="NCBI Taxonomy" id="2608793"/>
    <lineage>
        <taxon>Archaea</taxon>
        <taxon>Methanobacteriati</taxon>
        <taxon>Methanobacteriota</taxon>
        <taxon>Stenosarchaea group</taxon>
        <taxon>Methanomicrobia</taxon>
        <taxon>Methanosarcinales</taxon>
        <taxon>Methanosarcinales incertae sedis</taxon>
        <taxon>GOM Arc I cluster</taxon>
        <taxon>Candidatus Argoarchaeum</taxon>
    </lineage>
</organism>
<name>A0A811TDC6_9EURY</name>